<evidence type="ECO:0000313" key="2">
    <source>
        <dbReference type="Proteomes" id="UP000030002"/>
    </source>
</evidence>
<sequence length="94" mass="9974">MKRDQLAHILRAAARIANDDEVIVIGSQAILGSFDEDDLPEPAYFFLNTWGVGGIASCQPLAHVIGGPASDPRAAARHAVDIVLDGMRTPHTTA</sequence>
<evidence type="ECO:0000313" key="1">
    <source>
        <dbReference type="EMBL" id="KGN32187.1"/>
    </source>
</evidence>
<keyword evidence="2" id="KW-1185">Reference proteome</keyword>
<name>A0A0A0J806_9MICO</name>
<proteinExistence type="predicted"/>
<dbReference type="EMBL" id="AVPJ01000008">
    <property type="protein sequence ID" value="KGN32187.1"/>
    <property type="molecule type" value="Genomic_DNA"/>
</dbReference>
<dbReference type="RefSeq" id="WP_035916447.1">
    <property type="nucleotide sequence ID" value="NZ_AVPJ01000008.1"/>
</dbReference>
<dbReference type="Proteomes" id="UP000030002">
    <property type="component" value="Unassembled WGS sequence"/>
</dbReference>
<organism evidence="1 2">
    <name type="scientific">Knoellia sinensis KCTC 19936</name>
    <dbReference type="NCBI Taxonomy" id="1385520"/>
    <lineage>
        <taxon>Bacteria</taxon>
        <taxon>Bacillati</taxon>
        <taxon>Actinomycetota</taxon>
        <taxon>Actinomycetes</taxon>
        <taxon>Micrococcales</taxon>
        <taxon>Intrasporangiaceae</taxon>
        <taxon>Knoellia</taxon>
    </lineage>
</organism>
<dbReference type="AlphaFoldDB" id="A0A0A0J806"/>
<protein>
    <submittedName>
        <fullName evidence="1">Uncharacterized protein</fullName>
    </submittedName>
</protein>
<dbReference type="OrthoDB" id="1524134at2"/>
<accession>A0A0A0J806</accession>
<dbReference type="STRING" id="1385520.N802_11050"/>
<reference evidence="1 2" key="1">
    <citation type="submission" date="2013-08" db="EMBL/GenBank/DDBJ databases">
        <title>The genome sequence of Knoellia sinensis.</title>
        <authorList>
            <person name="Zhu W."/>
            <person name="Wang G."/>
        </authorList>
    </citation>
    <scope>NUCLEOTIDE SEQUENCE [LARGE SCALE GENOMIC DNA]</scope>
    <source>
        <strain evidence="1 2">KCTC 19936</strain>
    </source>
</reference>
<comment type="caution">
    <text evidence="1">The sequence shown here is derived from an EMBL/GenBank/DDBJ whole genome shotgun (WGS) entry which is preliminary data.</text>
</comment>
<gene>
    <name evidence="1" type="ORF">N802_11050</name>
</gene>